<dbReference type="InterPro" id="IPR000008">
    <property type="entry name" value="C2_dom"/>
</dbReference>
<dbReference type="PANTHER" id="PTHR32246">
    <property type="entry name" value="INGRESSION PROTEIN FIC1"/>
    <property type="match status" value="1"/>
</dbReference>
<dbReference type="PROSITE" id="PS50004">
    <property type="entry name" value="C2"/>
    <property type="match status" value="1"/>
</dbReference>
<accession>A0A067K9P4</accession>
<dbReference type="Proteomes" id="UP000027138">
    <property type="component" value="Unassembled WGS sequence"/>
</dbReference>
<proteinExistence type="predicted"/>
<organism evidence="2 3">
    <name type="scientific">Jatropha curcas</name>
    <name type="common">Barbados nut</name>
    <dbReference type="NCBI Taxonomy" id="180498"/>
    <lineage>
        <taxon>Eukaryota</taxon>
        <taxon>Viridiplantae</taxon>
        <taxon>Streptophyta</taxon>
        <taxon>Embryophyta</taxon>
        <taxon>Tracheophyta</taxon>
        <taxon>Spermatophyta</taxon>
        <taxon>Magnoliopsida</taxon>
        <taxon>eudicotyledons</taxon>
        <taxon>Gunneridae</taxon>
        <taxon>Pentapetalae</taxon>
        <taxon>rosids</taxon>
        <taxon>fabids</taxon>
        <taxon>Malpighiales</taxon>
        <taxon>Euphorbiaceae</taxon>
        <taxon>Crotonoideae</taxon>
        <taxon>Jatropheae</taxon>
        <taxon>Jatropha</taxon>
    </lineage>
</organism>
<dbReference type="EMBL" id="KK914782">
    <property type="protein sequence ID" value="KDP28539.1"/>
    <property type="molecule type" value="Genomic_DNA"/>
</dbReference>
<dbReference type="Gene3D" id="2.60.40.150">
    <property type="entry name" value="C2 domain"/>
    <property type="match status" value="1"/>
</dbReference>
<evidence type="ECO:0000259" key="1">
    <source>
        <dbReference type="PROSITE" id="PS50004"/>
    </source>
</evidence>
<evidence type="ECO:0000313" key="2">
    <source>
        <dbReference type="EMBL" id="KDP28539.1"/>
    </source>
</evidence>
<gene>
    <name evidence="2" type="ORF">JCGZ_14310</name>
</gene>
<reference evidence="2 3" key="1">
    <citation type="journal article" date="2014" name="PLoS ONE">
        <title>Global Analysis of Gene Expression Profiles in Physic Nut (Jatropha curcas L.) Seedlings Exposed to Salt Stress.</title>
        <authorList>
            <person name="Zhang L."/>
            <person name="Zhang C."/>
            <person name="Wu P."/>
            <person name="Chen Y."/>
            <person name="Li M."/>
            <person name="Jiang H."/>
            <person name="Wu G."/>
        </authorList>
    </citation>
    <scope>NUCLEOTIDE SEQUENCE [LARGE SCALE GENOMIC DNA]</scope>
    <source>
        <strain evidence="3">cv. GZQX0401</strain>
        <tissue evidence="2">Young leaves</tissue>
    </source>
</reference>
<name>A0A067K9P4_JATCU</name>
<dbReference type="InterPro" id="IPR035892">
    <property type="entry name" value="C2_domain_sf"/>
</dbReference>
<evidence type="ECO:0000313" key="3">
    <source>
        <dbReference type="Proteomes" id="UP000027138"/>
    </source>
</evidence>
<dbReference type="OrthoDB" id="1746472at2759"/>
<dbReference type="Pfam" id="PF00168">
    <property type="entry name" value="C2"/>
    <property type="match status" value="1"/>
</dbReference>
<sequence>MSSHPSGRSRLLEVKLRSADLNTNKNDKFYVNLWIHPKGKLQTKITKTRTATKPVWEEKFVFSVSENFLHPANTTILFFEIYRSRKIFYDSLVGSGQCHLKTLFSQEAVGKDVVYDADDDEEDDPRYSIAFESNEDRNIVLAQEKHQPSELKTSASVQVSKGLVSTGTLSFDLVVWKGYIETVGGIKWRCLAMPYDDFMLYNINQTTEKKRKGNRLFFSN</sequence>
<feature type="domain" description="C2" evidence="1">
    <location>
        <begin position="1"/>
        <end position="113"/>
    </location>
</feature>
<keyword evidence="3" id="KW-1185">Reference proteome</keyword>
<protein>
    <recommendedName>
        <fullName evidence="1">C2 domain-containing protein</fullName>
    </recommendedName>
</protein>
<dbReference type="PANTHER" id="PTHR32246:SF143">
    <property type="entry name" value="CALCIUM-DEPENDENT LIPID-BINDING (CALB DOMAIN) FAMILY PROTEIN"/>
    <property type="match status" value="1"/>
</dbReference>
<dbReference type="AlphaFoldDB" id="A0A067K9P4"/>
<dbReference type="SUPFAM" id="SSF49562">
    <property type="entry name" value="C2 domain (Calcium/lipid-binding domain, CaLB)"/>
    <property type="match status" value="1"/>
</dbReference>